<evidence type="ECO:0000256" key="3">
    <source>
        <dbReference type="ARBA" id="ARBA00017364"/>
    </source>
</evidence>
<dbReference type="InterPro" id="IPR007042">
    <property type="entry name" value="SERRATE/Ars2_C"/>
</dbReference>
<feature type="compositionally biased region" description="Low complexity" evidence="7">
    <location>
        <begin position="383"/>
        <end position="395"/>
    </location>
</feature>
<evidence type="ECO:0000256" key="2">
    <source>
        <dbReference type="ARBA" id="ARBA00005407"/>
    </source>
</evidence>
<evidence type="ECO:0000256" key="5">
    <source>
        <dbReference type="ARBA" id="ARBA00023242"/>
    </source>
</evidence>
<protein>
    <recommendedName>
        <fullName evidence="3">Serrate RNA effector molecule homolog</fullName>
    </recommendedName>
    <alternativeName>
        <fullName evidence="6">Arsenite-resistance protein 2 homolog</fullName>
    </alternativeName>
</protein>
<proteinExistence type="inferred from homology"/>
<dbReference type="InterPro" id="IPR021933">
    <property type="entry name" value="SERRATE/Ars2_N"/>
</dbReference>
<dbReference type="Pfam" id="PF04959">
    <property type="entry name" value="ARS2"/>
    <property type="match status" value="1"/>
</dbReference>
<feature type="region of interest" description="Disordered" evidence="7">
    <location>
        <begin position="823"/>
        <end position="849"/>
    </location>
</feature>
<comment type="similarity">
    <text evidence="2">Belongs to the ARS2 family.</text>
</comment>
<feature type="compositionally biased region" description="Basic and acidic residues" evidence="7">
    <location>
        <begin position="307"/>
        <end position="318"/>
    </location>
</feature>
<evidence type="ECO:0000256" key="7">
    <source>
        <dbReference type="SAM" id="MobiDB-lite"/>
    </source>
</evidence>
<dbReference type="InterPro" id="IPR039727">
    <property type="entry name" value="SE/Ars2"/>
</dbReference>
<organism evidence="10">
    <name type="scientific">Lutzomyia longipalpis</name>
    <name type="common">Sand fly</name>
    <dbReference type="NCBI Taxonomy" id="7200"/>
    <lineage>
        <taxon>Eukaryota</taxon>
        <taxon>Metazoa</taxon>
        <taxon>Ecdysozoa</taxon>
        <taxon>Arthropoda</taxon>
        <taxon>Hexapoda</taxon>
        <taxon>Insecta</taxon>
        <taxon>Pterygota</taxon>
        <taxon>Neoptera</taxon>
        <taxon>Endopterygota</taxon>
        <taxon>Diptera</taxon>
        <taxon>Nematocera</taxon>
        <taxon>Psychodoidea</taxon>
        <taxon>Psychodidae</taxon>
        <taxon>Lutzomyia</taxon>
        <taxon>Lutzomyia</taxon>
    </lineage>
</organism>
<feature type="region of interest" description="Disordered" evidence="7">
    <location>
        <begin position="1"/>
        <end position="68"/>
    </location>
</feature>
<evidence type="ECO:0000259" key="8">
    <source>
        <dbReference type="Pfam" id="PF04959"/>
    </source>
</evidence>
<feature type="compositionally biased region" description="Acidic residues" evidence="7">
    <location>
        <begin position="335"/>
        <end position="354"/>
    </location>
</feature>
<feature type="region of interest" description="Disordered" evidence="7">
    <location>
        <begin position="298"/>
        <end position="463"/>
    </location>
</feature>
<accession>A0A7G3B450</accession>
<feature type="compositionally biased region" description="Basic and acidic residues" evidence="7">
    <location>
        <begin position="373"/>
        <end position="382"/>
    </location>
</feature>
<dbReference type="SUPFAM" id="SSF54928">
    <property type="entry name" value="RNA-binding domain, RBD"/>
    <property type="match status" value="1"/>
</dbReference>
<feature type="compositionally biased region" description="Gly residues" evidence="7">
    <location>
        <begin position="887"/>
        <end position="897"/>
    </location>
</feature>
<dbReference type="InterPro" id="IPR035979">
    <property type="entry name" value="RBD_domain_sf"/>
</dbReference>
<feature type="compositionally biased region" description="Basic and acidic residues" evidence="7">
    <location>
        <begin position="407"/>
        <end position="450"/>
    </location>
</feature>
<dbReference type="VEuPathDB" id="VectorBase:LLONM1_001084"/>
<dbReference type="Gene3D" id="3.30.70.330">
    <property type="match status" value="1"/>
</dbReference>
<dbReference type="Pfam" id="PF12066">
    <property type="entry name" value="SERRATE_Ars2_N"/>
    <property type="match status" value="1"/>
</dbReference>
<dbReference type="GO" id="GO:0016604">
    <property type="term" value="C:nuclear body"/>
    <property type="evidence" value="ECO:0007669"/>
    <property type="project" value="TreeGrafter"/>
</dbReference>
<feature type="domain" description="SERRATE/Ars2 N-terminal" evidence="9">
    <location>
        <begin position="131"/>
        <end position="240"/>
    </location>
</feature>
<evidence type="ECO:0000256" key="1">
    <source>
        <dbReference type="ARBA" id="ARBA00004123"/>
    </source>
</evidence>
<dbReference type="InterPro" id="IPR012677">
    <property type="entry name" value="Nucleotide-bd_a/b_plait_sf"/>
</dbReference>
<dbReference type="AlphaFoldDB" id="A0A7G3B450"/>
<feature type="compositionally biased region" description="Basic and acidic residues" evidence="7">
    <location>
        <begin position="908"/>
        <end position="922"/>
    </location>
</feature>
<evidence type="ECO:0000259" key="9">
    <source>
        <dbReference type="Pfam" id="PF12066"/>
    </source>
</evidence>
<feature type="compositionally biased region" description="Low complexity" evidence="7">
    <location>
        <begin position="451"/>
        <end position="460"/>
    </location>
</feature>
<name>A0A7G3B450_LUTLO</name>
<feature type="compositionally biased region" description="Basic and acidic residues" evidence="7">
    <location>
        <begin position="8"/>
        <end position="59"/>
    </location>
</feature>
<keyword evidence="4" id="KW-0943">RNA-mediated gene silencing</keyword>
<dbReference type="PANTHER" id="PTHR13165:SF0">
    <property type="entry name" value="SERRATE RNA EFFECTOR MOLECULE HOMOLOG"/>
    <property type="match status" value="1"/>
</dbReference>
<feature type="domain" description="SERRATE/Ars2 C-terminal" evidence="8">
    <location>
        <begin position="714"/>
        <end position="894"/>
    </location>
</feature>
<evidence type="ECO:0000256" key="6">
    <source>
        <dbReference type="ARBA" id="ARBA00030701"/>
    </source>
</evidence>
<dbReference type="GO" id="GO:0003676">
    <property type="term" value="F:nucleic acid binding"/>
    <property type="evidence" value="ECO:0007669"/>
    <property type="project" value="InterPro"/>
</dbReference>
<feature type="region of interest" description="Disordered" evidence="7">
    <location>
        <begin position="882"/>
        <end position="922"/>
    </location>
</feature>
<dbReference type="EMBL" id="GITU01010070">
    <property type="protein sequence ID" value="MBC1178773.1"/>
    <property type="molecule type" value="Transcribed_RNA"/>
</dbReference>
<dbReference type="GO" id="GO:0031053">
    <property type="term" value="P:primary miRNA processing"/>
    <property type="evidence" value="ECO:0007669"/>
    <property type="project" value="TreeGrafter"/>
</dbReference>
<keyword evidence="5" id="KW-0539">Nucleus</keyword>
<feature type="compositionally biased region" description="Acidic residues" evidence="7">
    <location>
        <begin position="362"/>
        <end position="372"/>
    </location>
</feature>
<evidence type="ECO:0000256" key="4">
    <source>
        <dbReference type="ARBA" id="ARBA00023158"/>
    </source>
</evidence>
<comment type="subcellular location">
    <subcellularLocation>
        <location evidence="1">Nucleus</location>
    </subcellularLocation>
</comment>
<dbReference type="PANTHER" id="PTHR13165">
    <property type="entry name" value="ARSENITE-RESISTANCE PROTEIN 2"/>
    <property type="match status" value="1"/>
</dbReference>
<evidence type="ECO:0000313" key="10">
    <source>
        <dbReference type="EMBL" id="MBC1178773.1"/>
    </source>
</evidence>
<feature type="compositionally biased region" description="Acidic residues" evidence="7">
    <location>
        <begin position="396"/>
        <end position="406"/>
    </location>
</feature>
<sequence>MGDSDDEYDRKRRDKFRGERSSGDSYRSERDRRDDRRDDWIRSKPDYREFRNGGGRERMYSPPRDMPPMKRMRMAPHDPYGPYGGGWHHESAGMGWMPHGGGHPYGGSMGMARDSAPNPDMQTQPCMMTLKQFLATQDDAISDSDAIAKYNEYKLEFKRQQLNEFFVAHKDEEWFKLKYHPEDLMKRQEEHVGFLKKRIDVFMELMEKEMIADLSIDLSCTDKLLKLLDTVVIKLEGGTEADLQVLEVQTMPTPVKIIEEPPPKIPRVIKEEAGVTSAVAKEEEKKNDVVVKIKKEVQDDDDEDWDEQIKKAKEKEAAAEEEDEEMLEKSKEMEDGKEDVEKEEDEKEKDEEEKEKEKEKEDVEEEEEENGKEEEGKKKKEGSASGSDASSSSSSESDEDEDEDEEYARKLEKAKQAEEANKVEKTKEVEQLFLDAEKEEEKKEEEEKAQQEAQEAAAAAAKKKQEEEAAANVPVIDLVREKSSVRELHKTSSIFLRNLTPTITKAEVEAMCRKYDGFLRVAIADPLAERRWFRRGWVTFKRDVNIKEICWNLNNIRLRDCELGAIVNRDLSRRVRPANGIALHRTVVRNDIKLCARIIHNLDEKHGLWRDEGAPIPETSGETFGLMSRNPVLQNITDYLIDEASAEEDELLGLTEEKKDVLESEQFDMDPTLMPVLDRLILYLRIVHSVDFYNHCEYPYEDEMPNRCGIIHARSPVPASKITQTDIQDYMKNFEGKLQAFLTPIVTIEGEELTKLGAKQADAEVEKFITANTQELAKDKWLCPLSGKKFKGPEFIRKHILNKHSEKIEEVKKEVEFFNNYLKDPKRPQLPEHPGTAKRAGGVDSAAAAGHPGMAGGGYRGGAPFGGGGPYGAPPYNPYGMMPPRGPRGGHGGGFPRRGGPDYRPIIHYRDLDAPREPDEFL</sequence>
<reference evidence="10" key="1">
    <citation type="journal article" date="2020" name="BMC">
        <title>Leishmania infection induces a limited differential gene expression in the sand fly midgut.</title>
        <authorList>
            <person name="Coutinho-Abreu I.V."/>
            <person name="Serafim T.D."/>
            <person name="Meneses C."/>
            <person name="Kamhawi S."/>
            <person name="Oliveira F."/>
            <person name="Valenzuela J.G."/>
        </authorList>
    </citation>
    <scope>NUCLEOTIDE SEQUENCE</scope>
    <source>
        <strain evidence="10">Jacobina</strain>
        <tissue evidence="10">Midgut</tissue>
    </source>
</reference>